<name>A0A7X2TQR7_9SPIO</name>
<keyword evidence="2" id="KW-1185">Reference proteome</keyword>
<dbReference type="RefSeq" id="WP_154424286.1">
    <property type="nucleotide sequence ID" value="NZ_VUNN01000001.1"/>
</dbReference>
<protein>
    <submittedName>
        <fullName evidence="1">Uncharacterized protein</fullName>
    </submittedName>
</protein>
<sequence length="178" mass="20186">MKKIFLFTVLFIFISLPVFSINYSGGVKASFGQSVLKNRSLNYESDLREALRCELQLEPASFIVSNFDIGIYLQLSYQGDTNINNYAKLIGYTALSLGLTTSYYITDCYTIGLMLGTGYSITNKLMIGSAFLECRLSNSYFITKNVSLSLNCGLIYKKERFEIPFTFSIAYKPFIKER</sequence>
<dbReference type="EMBL" id="VUNN01000001">
    <property type="protein sequence ID" value="MSU05390.1"/>
    <property type="molecule type" value="Genomic_DNA"/>
</dbReference>
<dbReference type="Proteomes" id="UP000460549">
    <property type="component" value="Unassembled WGS sequence"/>
</dbReference>
<comment type="caution">
    <text evidence="1">The sequence shown here is derived from an EMBL/GenBank/DDBJ whole genome shotgun (WGS) entry which is preliminary data.</text>
</comment>
<reference evidence="1 2" key="1">
    <citation type="submission" date="2019-08" db="EMBL/GenBank/DDBJ databases">
        <title>In-depth cultivation of the pig gut microbiome towards novel bacterial diversity and tailored functional studies.</title>
        <authorList>
            <person name="Wylensek D."/>
            <person name="Hitch T.C.A."/>
            <person name="Clavel T."/>
        </authorList>
    </citation>
    <scope>NUCLEOTIDE SEQUENCE [LARGE SCALE GENOMIC DNA]</scope>
    <source>
        <strain evidence="1 2">NM-380-WT-3C1</strain>
    </source>
</reference>
<organism evidence="1 2">
    <name type="scientific">Bullifex porci</name>
    <dbReference type="NCBI Taxonomy" id="2606638"/>
    <lineage>
        <taxon>Bacteria</taxon>
        <taxon>Pseudomonadati</taxon>
        <taxon>Spirochaetota</taxon>
        <taxon>Spirochaetia</taxon>
        <taxon>Spirochaetales</taxon>
        <taxon>Spirochaetaceae</taxon>
        <taxon>Bullifex</taxon>
    </lineage>
</organism>
<proteinExistence type="predicted"/>
<gene>
    <name evidence="1" type="ORF">FYJ80_01135</name>
</gene>
<evidence type="ECO:0000313" key="1">
    <source>
        <dbReference type="EMBL" id="MSU05390.1"/>
    </source>
</evidence>
<evidence type="ECO:0000313" key="2">
    <source>
        <dbReference type="Proteomes" id="UP000460549"/>
    </source>
</evidence>
<accession>A0A7X2TQR7</accession>
<dbReference type="AlphaFoldDB" id="A0A7X2TQR7"/>